<protein>
    <submittedName>
        <fullName evidence="2">Acetoacetyl-CoA synthetase</fullName>
    </submittedName>
</protein>
<dbReference type="InterPro" id="IPR045851">
    <property type="entry name" value="AMP-bd_C_sf"/>
</dbReference>
<dbReference type="InterPro" id="IPR000873">
    <property type="entry name" value="AMP-dep_synth/lig_dom"/>
</dbReference>
<dbReference type="PANTHER" id="PTHR42921:SF1">
    <property type="entry name" value="ACETOACETYL-COA SYNTHETASE"/>
    <property type="match status" value="1"/>
</dbReference>
<dbReference type="EMBL" id="BGPR01028502">
    <property type="protein sequence ID" value="GBN99693.1"/>
    <property type="molecule type" value="Genomic_DNA"/>
</dbReference>
<evidence type="ECO:0000259" key="1">
    <source>
        <dbReference type="Pfam" id="PF00501"/>
    </source>
</evidence>
<keyword evidence="3" id="KW-1185">Reference proteome</keyword>
<organism evidence="2 3">
    <name type="scientific">Araneus ventricosus</name>
    <name type="common">Orbweaver spider</name>
    <name type="synonym">Epeira ventricosa</name>
    <dbReference type="NCBI Taxonomy" id="182803"/>
    <lineage>
        <taxon>Eukaryota</taxon>
        <taxon>Metazoa</taxon>
        <taxon>Ecdysozoa</taxon>
        <taxon>Arthropoda</taxon>
        <taxon>Chelicerata</taxon>
        <taxon>Arachnida</taxon>
        <taxon>Araneae</taxon>
        <taxon>Araneomorphae</taxon>
        <taxon>Entelegynae</taxon>
        <taxon>Araneoidea</taxon>
        <taxon>Araneidae</taxon>
        <taxon>Araneus</taxon>
    </lineage>
</organism>
<dbReference type="InterPro" id="IPR020845">
    <property type="entry name" value="AMP-binding_CS"/>
</dbReference>
<dbReference type="Gene3D" id="3.40.50.12780">
    <property type="entry name" value="N-terminal domain of ligase-like"/>
    <property type="match status" value="1"/>
</dbReference>
<proteinExistence type="predicted"/>
<gene>
    <name evidence="2" type="primary">AACS_1</name>
    <name evidence="2" type="ORF">AVEN_113745_1</name>
</gene>
<dbReference type="SUPFAM" id="SSF56801">
    <property type="entry name" value="Acetyl-CoA synthetase-like"/>
    <property type="match status" value="1"/>
</dbReference>
<dbReference type="PANTHER" id="PTHR42921">
    <property type="entry name" value="ACETOACETYL-COA SYNTHETASE"/>
    <property type="match status" value="1"/>
</dbReference>
<comment type="caution">
    <text evidence="2">The sequence shown here is derived from an EMBL/GenBank/DDBJ whole genome shotgun (WGS) entry which is preliminary data.</text>
</comment>
<dbReference type="AlphaFoldDB" id="A0A4Y2TIX2"/>
<dbReference type="OrthoDB" id="6425456at2759"/>
<dbReference type="GO" id="GO:0030729">
    <property type="term" value="F:acetoacetate-CoA ligase activity"/>
    <property type="evidence" value="ECO:0007669"/>
    <property type="project" value="TreeGrafter"/>
</dbReference>
<dbReference type="InterPro" id="IPR042099">
    <property type="entry name" value="ANL_N_sf"/>
</dbReference>
<evidence type="ECO:0000313" key="3">
    <source>
        <dbReference type="Proteomes" id="UP000499080"/>
    </source>
</evidence>
<sequence length="491" mass="55544">MDPKLVIAGDGFYNYGEFYYQFDNLPTIVNSLPNLTKLIIVPTLEGTLSKDLSSIPKSIFLKDFLERGKTPAGNVPDLVFEQLPFDHPISINFTSGTTGSPKGVVHSAVTFLPLLRDFVFHLNLKSGDVVYGHCAVGWSVWDCPIPSLALGIKQFLFDGDPIYKTKDFDLWTILSKYKITYAFVSTTYFDGLEHTNACNDNPNVNLDHLQILTMGASPVKKRNYDFIYKNLKRTDIFVGNQYGATELYGDFTGFDFNAPSYMGECQVPALGVDFQCFDKQGKSVVGQRGEVVVATPCPSFPVYLWGDKDNKRMHETYLSKYEGVWSQNDEGWINPKTGGIVPIGRSDDMMTQYGELMSAADIYFAIDNIEEVVDYLCVEQMWKEESRVILFVKLRDGLTLTHDVIKKMAAAIKNEFEKAYVPQVVLQVPDIPYNLNNKRMESLVRKIVATNKIPEVANIKNPESLKHFRDIPELIDETIEAMHPLQLFEME</sequence>
<accession>A0A4Y2TIX2</accession>
<reference evidence="2 3" key="1">
    <citation type="journal article" date="2019" name="Sci. Rep.">
        <title>Orb-weaving spider Araneus ventricosus genome elucidates the spidroin gene catalogue.</title>
        <authorList>
            <person name="Kono N."/>
            <person name="Nakamura H."/>
            <person name="Ohtoshi R."/>
            <person name="Moran D.A.P."/>
            <person name="Shinohara A."/>
            <person name="Yoshida Y."/>
            <person name="Fujiwara M."/>
            <person name="Mori M."/>
            <person name="Tomita M."/>
            <person name="Arakawa K."/>
        </authorList>
    </citation>
    <scope>NUCLEOTIDE SEQUENCE [LARGE SCALE GENOMIC DNA]</scope>
</reference>
<name>A0A4Y2TIX2_ARAVE</name>
<dbReference type="PROSITE" id="PS00455">
    <property type="entry name" value="AMP_BINDING"/>
    <property type="match status" value="1"/>
</dbReference>
<dbReference type="Gene3D" id="3.30.300.30">
    <property type="match status" value="1"/>
</dbReference>
<dbReference type="Proteomes" id="UP000499080">
    <property type="component" value="Unassembled WGS sequence"/>
</dbReference>
<evidence type="ECO:0000313" key="2">
    <source>
        <dbReference type="EMBL" id="GBN99693.1"/>
    </source>
</evidence>
<feature type="domain" description="AMP-dependent synthetase/ligase" evidence="1">
    <location>
        <begin position="81"/>
        <end position="297"/>
    </location>
</feature>
<dbReference type="Pfam" id="PF00501">
    <property type="entry name" value="AMP-binding"/>
    <property type="match status" value="1"/>
</dbReference>